<name>A0A0U1DAF3_9MYCO</name>
<dbReference type="InterPro" id="IPR029069">
    <property type="entry name" value="HotDog_dom_sf"/>
</dbReference>
<dbReference type="AlphaFoldDB" id="A0A0U1DAF3"/>
<proteinExistence type="predicted"/>
<dbReference type="Proteomes" id="UP000199601">
    <property type="component" value="Unassembled WGS sequence"/>
</dbReference>
<dbReference type="EMBL" id="CTEC01000001">
    <property type="protein sequence ID" value="CQD11346.1"/>
    <property type="molecule type" value="Genomic_DNA"/>
</dbReference>
<gene>
    <name evidence="1" type="ORF">BN000_02368</name>
</gene>
<evidence type="ECO:0000313" key="1">
    <source>
        <dbReference type="EMBL" id="CQD11346.1"/>
    </source>
</evidence>
<evidence type="ECO:0000313" key="2">
    <source>
        <dbReference type="Proteomes" id="UP000199601"/>
    </source>
</evidence>
<dbReference type="SUPFAM" id="SSF54637">
    <property type="entry name" value="Thioesterase/thiol ester dehydrase-isomerase"/>
    <property type="match status" value="1"/>
</dbReference>
<organism evidence="1 2">
    <name type="scientific">Mycobacterium europaeum</name>
    <dbReference type="NCBI Taxonomy" id="761804"/>
    <lineage>
        <taxon>Bacteria</taxon>
        <taxon>Bacillati</taxon>
        <taxon>Actinomycetota</taxon>
        <taxon>Actinomycetes</taxon>
        <taxon>Mycobacteriales</taxon>
        <taxon>Mycobacteriaceae</taxon>
        <taxon>Mycobacterium</taxon>
        <taxon>Mycobacterium simiae complex</taxon>
    </lineage>
</organism>
<dbReference type="Gene3D" id="3.10.129.10">
    <property type="entry name" value="Hotdog Thioesterase"/>
    <property type="match status" value="1"/>
</dbReference>
<sequence length="123" mass="12869">MPALTCLTAFGDPLGGCPTAMVDHCLGVVFYPVIPAGSWAAITEFKLKRLAPVSHRVCVAVVEIIALEKRSGVGRIDISNDGSAVRAAQGTVTVVRPTTGVDVSAKVSIPLTALAARFARLRR</sequence>
<keyword evidence="2" id="KW-1185">Reference proteome</keyword>
<reference evidence="2" key="1">
    <citation type="submission" date="2015-03" db="EMBL/GenBank/DDBJ databases">
        <authorList>
            <person name="Urmite Genomes"/>
        </authorList>
    </citation>
    <scope>NUCLEOTIDE SEQUENCE [LARGE SCALE GENOMIC DNA]</scope>
    <source>
        <strain evidence="2">CSUR P1344</strain>
    </source>
</reference>
<accession>A0A0U1DAF3</accession>
<protein>
    <submittedName>
        <fullName evidence="1">Thioesterase superfamily protein</fullName>
    </submittedName>
</protein>